<evidence type="ECO:0000256" key="11">
    <source>
        <dbReference type="ARBA" id="ARBA00023237"/>
    </source>
</evidence>
<evidence type="ECO:0000256" key="6">
    <source>
        <dbReference type="ARBA" id="ARBA00022729"/>
    </source>
</evidence>
<evidence type="ECO:0000256" key="12">
    <source>
        <dbReference type="ARBA" id="ARBA00023288"/>
    </source>
</evidence>
<comment type="subcellular location">
    <subcellularLocation>
        <location evidence="1">Cell outer membrane</location>
        <topology evidence="1">Lipid-anchor</topology>
    </subcellularLocation>
</comment>
<dbReference type="CDD" id="cd16326">
    <property type="entry name" value="LolB"/>
    <property type="match status" value="1"/>
</dbReference>
<keyword evidence="5" id="KW-0813">Transport</keyword>
<reference evidence="14" key="1">
    <citation type="journal article" date="2020" name="mSystems">
        <title>Genome- and Community-Level Interaction Insights into Carbon Utilization and Element Cycling Functions of Hydrothermarchaeota in Hydrothermal Sediment.</title>
        <authorList>
            <person name="Zhou Z."/>
            <person name="Liu Y."/>
            <person name="Xu W."/>
            <person name="Pan J."/>
            <person name="Luo Z.H."/>
            <person name="Li M."/>
        </authorList>
    </citation>
    <scope>NUCLEOTIDE SEQUENCE [LARGE SCALE GENOMIC DNA]</scope>
    <source>
        <strain evidence="14">HyVt-380</strain>
    </source>
</reference>
<evidence type="ECO:0000256" key="10">
    <source>
        <dbReference type="ARBA" id="ARBA00023186"/>
    </source>
</evidence>
<dbReference type="NCBIfam" id="TIGR00548">
    <property type="entry name" value="lolB"/>
    <property type="match status" value="1"/>
</dbReference>
<protein>
    <recommendedName>
        <fullName evidence="4">Outer-membrane lipoprotein LolB</fullName>
    </recommendedName>
</protein>
<evidence type="ECO:0000256" key="5">
    <source>
        <dbReference type="ARBA" id="ARBA00022448"/>
    </source>
</evidence>
<keyword evidence="8" id="KW-0472">Membrane</keyword>
<feature type="non-terminal residue" evidence="14">
    <location>
        <position position="181"/>
    </location>
</feature>
<dbReference type="GO" id="GO:0015031">
    <property type="term" value="P:protein transport"/>
    <property type="evidence" value="ECO:0007669"/>
    <property type="project" value="UniProtKB-KW"/>
</dbReference>
<sequence>MRLAWLALASFLLNACSTLPTSTGPTTPDQAWQKRHVEMNKLTNWALRGRTAITQADEGVNAGITWQQNGDVYVIRLAGPFSQGGAVLTGNKHKVTLTVDNGDTYSAATPEQLLAESVGLQLPVSALREWVKGIPFSGLGVDNKTLDEQGRLKTLQQAGWEVEYLRYVPFENTTMPGKIFI</sequence>
<keyword evidence="7" id="KW-0653">Protein transport</keyword>
<proteinExistence type="inferred from homology"/>
<keyword evidence="11" id="KW-0998">Cell outer membrane</keyword>
<dbReference type="GO" id="GO:0009279">
    <property type="term" value="C:cell outer membrane"/>
    <property type="evidence" value="ECO:0007669"/>
    <property type="project" value="UniProtKB-SubCell"/>
</dbReference>
<dbReference type="AlphaFoldDB" id="A0A7C1VS45"/>
<comment type="similarity">
    <text evidence="2">Belongs to the LolB family.</text>
</comment>
<dbReference type="Gene3D" id="2.50.20.10">
    <property type="entry name" value="Lipoprotein localisation LolA/LolB/LppX"/>
    <property type="match status" value="1"/>
</dbReference>
<evidence type="ECO:0000256" key="13">
    <source>
        <dbReference type="SAM" id="SignalP"/>
    </source>
</evidence>
<accession>A0A7C1VS45</accession>
<evidence type="ECO:0000256" key="9">
    <source>
        <dbReference type="ARBA" id="ARBA00023139"/>
    </source>
</evidence>
<dbReference type="EMBL" id="DRHY01000184">
    <property type="protein sequence ID" value="HEC74420.1"/>
    <property type="molecule type" value="Genomic_DNA"/>
</dbReference>
<organism evidence="14">
    <name type="scientific">Methylophaga aminisulfidivorans</name>
    <dbReference type="NCBI Taxonomy" id="230105"/>
    <lineage>
        <taxon>Bacteria</taxon>
        <taxon>Pseudomonadati</taxon>
        <taxon>Pseudomonadota</taxon>
        <taxon>Gammaproteobacteria</taxon>
        <taxon>Thiotrichales</taxon>
        <taxon>Piscirickettsiaceae</taxon>
        <taxon>Methylophaga</taxon>
    </lineage>
</organism>
<keyword evidence="10" id="KW-0143">Chaperone</keyword>
<evidence type="ECO:0000313" key="14">
    <source>
        <dbReference type="EMBL" id="HEC74420.1"/>
    </source>
</evidence>
<comment type="caution">
    <text evidence="14">The sequence shown here is derived from an EMBL/GenBank/DDBJ whole genome shotgun (WGS) entry which is preliminary data.</text>
</comment>
<feature type="signal peptide" evidence="13">
    <location>
        <begin position="1"/>
        <end position="15"/>
    </location>
</feature>
<feature type="chain" id="PRO_5027654224" description="Outer-membrane lipoprotein LolB" evidence="13">
    <location>
        <begin position="16"/>
        <end position="181"/>
    </location>
</feature>
<gene>
    <name evidence="14" type="primary">lolB</name>
    <name evidence="14" type="ORF">ENI26_08615</name>
</gene>
<evidence type="ECO:0000256" key="1">
    <source>
        <dbReference type="ARBA" id="ARBA00004459"/>
    </source>
</evidence>
<name>A0A7C1VS45_9GAMM</name>
<dbReference type="InterPro" id="IPR029046">
    <property type="entry name" value="LolA/LolB/LppX"/>
</dbReference>
<comment type="subunit">
    <text evidence="3">Monomer.</text>
</comment>
<evidence type="ECO:0000256" key="4">
    <source>
        <dbReference type="ARBA" id="ARBA00016202"/>
    </source>
</evidence>
<dbReference type="Proteomes" id="UP000886384">
    <property type="component" value="Unassembled WGS sequence"/>
</dbReference>
<evidence type="ECO:0000256" key="3">
    <source>
        <dbReference type="ARBA" id="ARBA00011245"/>
    </source>
</evidence>
<evidence type="ECO:0000256" key="7">
    <source>
        <dbReference type="ARBA" id="ARBA00022927"/>
    </source>
</evidence>
<dbReference type="SUPFAM" id="SSF89392">
    <property type="entry name" value="Prokaryotic lipoproteins and lipoprotein localization factors"/>
    <property type="match status" value="1"/>
</dbReference>
<keyword evidence="9" id="KW-0564">Palmitate</keyword>
<evidence type="ECO:0000256" key="2">
    <source>
        <dbReference type="ARBA" id="ARBA00009696"/>
    </source>
</evidence>
<dbReference type="InterPro" id="IPR004565">
    <property type="entry name" value="OM_lipoprot_LolB"/>
</dbReference>
<keyword evidence="12 14" id="KW-0449">Lipoprotein</keyword>
<evidence type="ECO:0000256" key="8">
    <source>
        <dbReference type="ARBA" id="ARBA00023136"/>
    </source>
</evidence>
<dbReference type="Pfam" id="PF03550">
    <property type="entry name" value="LolB"/>
    <property type="match status" value="1"/>
</dbReference>
<keyword evidence="6 13" id="KW-0732">Signal</keyword>